<feature type="transmembrane region" description="Helical" evidence="3">
    <location>
        <begin position="36"/>
        <end position="64"/>
    </location>
</feature>
<dbReference type="GO" id="GO:0016787">
    <property type="term" value="F:hydrolase activity"/>
    <property type="evidence" value="ECO:0007669"/>
    <property type="project" value="UniProtKB-KW"/>
</dbReference>
<dbReference type="RefSeq" id="WP_129897872.1">
    <property type="nucleotide sequence ID" value="NZ_RYUH01000013.1"/>
</dbReference>
<keyword evidence="1" id="KW-0378">Hydrolase</keyword>
<sequence>MSGERPEGHERHAATGTRHAAWFAPRIRADLRHQDTLTASFAIIGWACYILAALMLSWVVGALIHNDIIARSVADDVASAPAAWPAESRRKALESARDYNNALQTVFAGRIPADAQGADGAPLETADGKYANTLDVDGNGAMARLRIPKISVNIPVYHTTLDNVLDKGAGHIYGTAMPVGDAHTYSVLAAHSGGVQGMLFTRLNEMKRGDVFYLDVLGGEHGYRIGDIRTIKPDQMEHTLQMLRAQYANDNATVTMVTCTPIGVNTDRLLVTGVREPIPDNIPPADTQSDGLLIAIGVGLACFLVAILAAILVTRWIRHRRREQRASSGHGITVHG</sequence>
<comment type="caution">
    <text evidence="4">The sequence shown here is derived from an EMBL/GenBank/DDBJ whole genome shotgun (WGS) entry which is preliminary data.</text>
</comment>
<evidence type="ECO:0000256" key="1">
    <source>
        <dbReference type="ARBA" id="ARBA00022801"/>
    </source>
</evidence>
<keyword evidence="3" id="KW-1133">Transmembrane helix</keyword>
<dbReference type="Gene3D" id="2.40.260.10">
    <property type="entry name" value="Sortase"/>
    <property type="match status" value="1"/>
</dbReference>
<accession>A0A4Q5A0A6</accession>
<organism evidence="4 5">
    <name type="scientific">Bifidobacterium pseudolongum subsp. globosum</name>
    <dbReference type="NCBI Taxonomy" id="1690"/>
    <lineage>
        <taxon>Bacteria</taxon>
        <taxon>Bacillati</taxon>
        <taxon>Actinomycetota</taxon>
        <taxon>Actinomycetes</taxon>
        <taxon>Bifidobacteriales</taxon>
        <taxon>Bifidobacteriaceae</taxon>
        <taxon>Bifidobacterium</taxon>
    </lineage>
</organism>
<keyword evidence="3" id="KW-0472">Membrane</keyword>
<evidence type="ECO:0000256" key="3">
    <source>
        <dbReference type="SAM" id="Phobius"/>
    </source>
</evidence>
<feature type="active site" description="Proton donor/acceptor" evidence="2">
    <location>
        <position position="191"/>
    </location>
</feature>
<keyword evidence="3" id="KW-0812">Transmembrane</keyword>
<feature type="transmembrane region" description="Helical" evidence="3">
    <location>
        <begin position="292"/>
        <end position="317"/>
    </location>
</feature>
<evidence type="ECO:0000313" key="5">
    <source>
        <dbReference type="Proteomes" id="UP000292568"/>
    </source>
</evidence>
<dbReference type="Pfam" id="PF04203">
    <property type="entry name" value="Sortase"/>
    <property type="match status" value="1"/>
</dbReference>
<dbReference type="EMBL" id="RYUH01000013">
    <property type="protein sequence ID" value="RYQ09067.1"/>
    <property type="molecule type" value="Genomic_DNA"/>
</dbReference>
<dbReference type="InterPro" id="IPR042002">
    <property type="entry name" value="Sortase_C"/>
</dbReference>
<dbReference type="CDD" id="cd05827">
    <property type="entry name" value="Sortase_C"/>
    <property type="match status" value="1"/>
</dbReference>
<dbReference type="Proteomes" id="UP000292568">
    <property type="component" value="Unassembled WGS sequence"/>
</dbReference>
<dbReference type="InterPro" id="IPR023365">
    <property type="entry name" value="Sortase_dom-sf"/>
</dbReference>
<feature type="active site" description="Acyl-thioester intermediate" evidence="2">
    <location>
        <position position="259"/>
    </location>
</feature>
<dbReference type="NCBIfam" id="NF033745">
    <property type="entry name" value="class_C_sortase"/>
    <property type="match status" value="1"/>
</dbReference>
<name>A0A4Q5A0A6_9BIFI</name>
<proteinExistence type="predicted"/>
<evidence type="ECO:0000313" key="4">
    <source>
        <dbReference type="EMBL" id="RYQ09067.1"/>
    </source>
</evidence>
<reference evidence="4 5" key="1">
    <citation type="submission" date="2018-12" db="EMBL/GenBank/DDBJ databases">
        <title>Unveiling genomic diversity among members of the Bifidobacterium pseudolongum species, a widely distributed gut commensal of the animal kingdom.</title>
        <authorList>
            <person name="Lugli G.A."/>
            <person name="Duranti S."/>
            <person name="Albert K."/>
            <person name="Mancabelli L."/>
            <person name="Napoli S."/>
            <person name="Viappiani A."/>
            <person name="Anzalone R."/>
            <person name="Longhi G."/>
            <person name="Milani C."/>
            <person name="Turroni F."/>
            <person name="Alessandri G."/>
            <person name="Sela D.A."/>
            <person name="Van Sinderen D."/>
            <person name="Ventura M."/>
        </authorList>
    </citation>
    <scope>NUCLEOTIDE SEQUENCE [LARGE SCALE GENOMIC DNA]</scope>
    <source>
        <strain evidence="4 5">2093B</strain>
    </source>
</reference>
<dbReference type="InterPro" id="IPR005754">
    <property type="entry name" value="Sortase"/>
</dbReference>
<dbReference type="NCBIfam" id="TIGR01076">
    <property type="entry name" value="sortase_fam"/>
    <property type="match status" value="1"/>
</dbReference>
<protein>
    <submittedName>
        <fullName evidence="4">Sortase family protein</fullName>
    </submittedName>
</protein>
<dbReference type="AlphaFoldDB" id="A0A4Q5A0A6"/>
<evidence type="ECO:0000256" key="2">
    <source>
        <dbReference type="PIRSR" id="PIRSR605754-1"/>
    </source>
</evidence>
<dbReference type="SUPFAM" id="SSF63817">
    <property type="entry name" value="Sortase"/>
    <property type="match status" value="1"/>
</dbReference>
<gene>
    <name evidence="4" type="ORF">PG2093B_1351</name>
</gene>